<feature type="region of interest" description="Disordered" evidence="1">
    <location>
        <begin position="1"/>
        <end position="33"/>
    </location>
</feature>
<feature type="region of interest" description="Disordered" evidence="1">
    <location>
        <begin position="72"/>
        <end position="145"/>
    </location>
</feature>
<comment type="caution">
    <text evidence="2">The sequence shown here is derived from an EMBL/GenBank/DDBJ whole genome shotgun (WGS) entry which is preliminary data.</text>
</comment>
<dbReference type="EMBL" id="JARAKH010000024">
    <property type="protein sequence ID" value="KAK8390985.1"/>
    <property type="molecule type" value="Genomic_DNA"/>
</dbReference>
<evidence type="ECO:0000313" key="2">
    <source>
        <dbReference type="EMBL" id="KAK8390985.1"/>
    </source>
</evidence>
<reference evidence="2 3" key="1">
    <citation type="submission" date="2023-03" db="EMBL/GenBank/DDBJ databases">
        <title>High-quality genome of Scylla paramamosain provides insights in environmental adaptation.</title>
        <authorList>
            <person name="Zhang L."/>
        </authorList>
    </citation>
    <scope>NUCLEOTIDE SEQUENCE [LARGE SCALE GENOMIC DNA]</scope>
    <source>
        <strain evidence="2">LZ_2023a</strain>
        <tissue evidence="2">Muscle</tissue>
    </source>
</reference>
<proteinExistence type="predicted"/>
<feature type="compositionally biased region" description="Polar residues" evidence="1">
    <location>
        <begin position="115"/>
        <end position="128"/>
    </location>
</feature>
<feature type="compositionally biased region" description="Gly residues" evidence="1">
    <location>
        <begin position="1"/>
        <end position="10"/>
    </location>
</feature>
<keyword evidence="3" id="KW-1185">Reference proteome</keyword>
<name>A0AAW0TTG1_SCYPA</name>
<protein>
    <submittedName>
        <fullName evidence="2">Uncharacterized protein</fullName>
    </submittedName>
</protein>
<dbReference type="Proteomes" id="UP001487740">
    <property type="component" value="Unassembled WGS sequence"/>
</dbReference>
<accession>A0AAW0TTG1</accession>
<evidence type="ECO:0000256" key="1">
    <source>
        <dbReference type="SAM" id="MobiDB-lite"/>
    </source>
</evidence>
<dbReference type="AlphaFoldDB" id="A0AAW0TTG1"/>
<evidence type="ECO:0000313" key="3">
    <source>
        <dbReference type="Proteomes" id="UP001487740"/>
    </source>
</evidence>
<feature type="compositionally biased region" description="Basic and acidic residues" evidence="1">
    <location>
        <begin position="11"/>
        <end position="23"/>
    </location>
</feature>
<sequence length="145" mass="15491">MGCGGVQPEGGRGDDGHLFEVRQRGGKGGSISMRAGARVPAAHDKYEGCSPPCSTSLRARVKYVRVRRARQVATTQKVKTGRGRAAKCRPPPEDSVTKTPFWAPSVREDEPIPVSGTTSRNRAGTQTPKDAPHCSSFECGRGEPC</sequence>
<organism evidence="2 3">
    <name type="scientific">Scylla paramamosain</name>
    <name type="common">Mud crab</name>
    <dbReference type="NCBI Taxonomy" id="85552"/>
    <lineage>
        <taxon>Eukaryota</taxon>
        <taxon>Metazoa</taxon>
        <taxon>Ecdysozoa</taxon>
        <taxon>Arthropoda</taxon>
        <taxon>Crustacea</taxon>
        <taxon>Multicrustacea</taxon>
        <taxon>Malacostraca</taxon>
        <taxon>Eumalacostraca</taxon>
        <taxon>Eucarida</taxon>
        <taxon>Decapoda</taxon>
        <taxon>Pleocyemata</taxon>
        <taxon>Brachyura</taxon>
        <taxon>Eubrachyura</taxon>
        <taxon>Portunoidea</taxon>
        <taxon>Portunidae</taxon>
        <taxon>Portuninae</taxon>
        <taxon>Scylla</taxon>
    </lineage>
</organism>
<gene>
    <name evidence="2" type="ORF">O3P69_016968</name>
</gene>